<protein>
    <recommendedName>
        <fullName evidence="1">Imm-5-like domain-containing protein</fullName>
    </recommendedName>
</protein>
<keyword evidence="3" id="KW-1185">Reference proteome</keyword>
<feature type="domain" description="Imm-5-like" evidence="1">
    <location>
        <begin position="25"/>
        <end position="152"/>
    </location>
</feature>
<reference evidence="3" key="1">
    <citation type="journal article" date="2019" name="Int. J. Syst. Evol. Microbiol.">
        <title>The Global Catalogue of Microorganisms (GCM) 10K type strain sequencing project: providing services to taxonomists for standard genome sequencing and annotation.</title>
        <authorList>
            <consortium name="The Broad Institute Genomics Platform"/>
            <consortium name="The Broad Institute Genome Sequencing Center for Infectious Disease"/>
            <person name="Wu L."/>
            <person name="Ma J."/>
        </authorList>
    </citation>
    <scope>NUCLEOTIDE SEQUENCE [LARGE SCALE GENOMIC DNA]</scope>
    <source>
        <strain evidence="3">JCM 18959</strain>
    </source>
</reference>
<gene>
    <name evidence="2" type="ORF">GCM10025760_27190</name>
</gene>
<accession>A0ABP9MIK0</accession>
<organism evidence="2 3">
    <name type="scientific">Microbacterium yannicii</name>
    <dbReference type="NCBI Taxonomy" id="671622"/>
    <lineage>
        <taxon>Bacteria</taxon>
        <taxon>Bacillati</taxon>
        <taxon>Actinomycetota</taxon>
        <taxon>Actinomycetes</taxon>
        <taxon>Micrococcales</taxon>
        <taxon>Microbacteriaceae</taxon>
        <taxon>Microbacterium</taxon>
    </lineage>
</organism>
<dbReference type="Pfam" id="PF21805">
    <property type="entry name" value="Imm5_like"/>
    <property type="match status" value="1"/>
</dbReference>
<sequence length="198" mass="20409">MRRILSPNALCGNVCESAGMSSPQALSESDRRVVAAWAADCAERVLTVFESEAPDDERPRDAVERARAFSRGDLTAAGEIARRFVAGRAAQSAISPAAVAAARAAAQAAGVAHMGAHALGAAAYAARAAGLAAGDPDAVAAELDWQLEQMSREVAHALRRLPLLGEDAAGPLGPGLLASGDLGKNITRIQQRLHAADR</sequence>
<evidence type="ECO:0000313" key="2">
    <source>
        <dbReference type="EMBL" id="GAA5095193.1"/>
    </source>
</evidence>
<proteinExistence type="predicted"/>
<dbReference type="InterPro" id="IPR048667">
    <property type="entry name" value="Imm5-like"/>
</dbReference>
<dbReference type="EMBL" id="BAABKZ010000002">
    <property type="protein sequence ID" value="GAA5095193.1"/>
    <property type="molecule type" value="Genomic_DNA"/>
</dbReference>
<name>A0ABP9MIK0_9MICO</name>
<evidence type="ECO:0000259" key="1">
    <source>
        <dbReference type="Pfam" id="PF21805"/>
    </source>
</evidence>
<dbReference type="Proteomes" id="UP001501407">
    <property type="component" value="Unassembled WGS sequence"/>
</dbReference>
<comment type="caution">
    <text evidence="2">The sequence shown here is derived from an EMBL/GenBank/DDBJ whole genome shotgun (WGS) entry which is preliminary data.</text>
</comment>
<evidence type="ECO:0000313" key="3">
    <source>
        <dbReference type="Proteomes" id="UP001501407"/>
    </source>
</evidence>